<organism evidence="2 3">
    <name type="scientific">Thalassiosira pseudonana</name>
    <name type="common">Marine diatom</name>
    <name type="synonym">Cyclotella nana</name>
    <dbReference type="NCBI Taxonomy" id="35128"/>
    <lineage>
        <taxon>Eukaryota</taxon>
        <taxon>Sar</taxon>
        <taxon>Stramenopiles</taxon>
        <taxon>Ochrophyta</taxon>
        <taxon>Bacillariophyta</taxon>
        <taxon>Coscinodiscophyceae</taxon>
        <taxon>Thalassiosirophycidae</taxon>
        <taxon>Thalassiosirales</taxon>
        <taxon>Thalassiosiraceae</taxon>
        <taxon>Thalassiosira</taxon>
    </lineage>
</organism>
<dbReference type="Gene3D" id="3.40.1570.10">
    <property type="entry name" value="HemS/ChuS/ChuX like domains"/>
    <property type="match status" value="1"/>
</dbReference>
<evidence type="ECO:0000256" key="1">
    <source>
        <dbReference type="SAM" id="SignalP"/>
    </source>
</evidence>
<reference evidence="2 3" key="2">
    <citation type="journal article" date="2008" name="Nature">
        <title>The Phaeodactylum genome reveals the evolutionary history of diatom genomes.</title>
        <authorList>
            <person name="Bowler C."/>
            <person name="Allen A.E."/>
            <person name="Badger J.H."/>
            <person name="Grimwood J."/>
            <person name="Jabbari K."/>
            <person name="Kuo A."/>
            <person name="Maheswari U."/>
            <person name="Martens C."/>
            <person name="Maumus F."/>
            <person name="Otillar R.P."/>
            <person name="Rayko E."/>
            <person name="Salamov A."/>
            <person name="Vandepoele K."/>
            <person name="Beszteri B."/>
            <person name="Gruber A."/>
            <person name="Heijde M."/>
            <person name="Katinka M."/>
            <person name="Mock T."/>
            <person name="Valentin K."/>
            <person name="Verret F."/>
            <person name="Berges J.A."/>
            <person name="Brownlee C."/>
            <person name="Cadoret J.P."/>
            <person name="Chiovitti A."/>
            <person name="Choi C.J."/>
            <person name="Coesel S."/>
            <person name="De Martino A."/>
            <person name="Detter J.C."/>
            <person name="Durkin C."/>
            <person name="Falciatore A."/>
            <person name="Fournet J."/>
            <person name="Haruta M."/>
            <person name="Huysman M.J."/>
            <person name="Jenkins B.D."/>
            <person name="Jiroutova K."/>
            <person name="Jorgensen R.E."/>
            <person name="Joubert Y."/>
            <person name="Kaplan A."/>
            <person name="Kroger N."/>
            <person name="Kroth P.G."/>
            <person name="La Roche J."/>
            <person name="Lindquist E."/>
            <person name="Lommer M."/>
            <person name="Martin-Jezequel V."/>
            <person name="Lopez P.J."/>
            <person name="Lucas S."/>
            <person name="Mangogna M."/>
            <person name="McGinnis K."/>
            <person name="Medlin L.K."/>
            <person name="Montsant A."/>
            <person name="Oudot-Le Secq M.P."/>
            <person name="Napoli C."/>
            <person name="Obornik M."/>
            <person name="Parker M.S."/>
            <person name="Petit J.L."/>
            <person name="Porcel B.M."/>
            <person name="Poulsen N."/>
            <person name="Robison M."/>
            <person name="Rychlewski L."/>
            <person name="Rynearson T.A."/>
            <person name="Schmutz J."/>
            <person name="Shapiro H."/>
            <person name="Siaut M."/>
            <person name="Stanley M."/>
            <person name="Sussman M.R."/>
            <person name="Taylor A.R."/>
            <person name="Vardi A."/>
            <person name="von Dassow P."/>
            <person name="Vyverman W."/>
            <person name="Willis A."/>
            <person name="Wyrwicz L.S."/>
            <person name="Rokhsar D.S."/>
            <person name="Weissenbach J."/>
            <person name="Armbrust E.V."/>
            <person name="Green B.R."/>
            <person name="Van de Peer Y."/>
            <person name="Grigoriev I.V."/>
        </authorList>
    </citation>
    <scope>NUCLEOTIDE SEQUENCE [LARGE SCALE GENOMIC DNA]</scope>
    <source>
        <strain evidence="2 3">CCMP1335</strain>
    </source>
</reference>
<sequence>MKAALYFLPLIVHSVHSFHAGLSARNAIQSKGDFLLSRSSVANNLPKTQNPHLFASESDYEGGADAVVTPSKAESILTEFHQSELTFRIVVIGNGAILETTSKLGPKTATSVSPKTGDKLMTFASDDASFEFHVKVDQVCKVTFVATERPNPADGGTKVMRVSRWLSERGTPICSLILADSSEEAVAWFEGMIERHGHEVIM</sequence>
<proteinExistence type="predicted"/>
<dbReference type="KEGG" id="tps:THAPSDRAFT_5971"/>
<evidence type="ECO:0000313" key="3">
    <source>
        <dbReference type="Proteomes" id="UP000001449"/>
    </source>
</evidence>
<dbReference type="eggNOG" id="ENOG502T0VT">
    <property type="taxonomic scope" value="Eukaryota"/>
</dbReference>
<dbReference type="InParanoid" id="B8C571"/>
<name>B8C571_THAPS</name>
<dbReference type="RefSeq" id="XP_002291350.1">
    <property type="nucleotide sequence ID" value="XM_002291314.1"/>
</dbReference>
<feature type="chain" id="PRO_5002869735" evidence="1">
    <location>
        <begin position="18"/>
        <end position="202"/>
    </location>
</feature>
<keyword evidence="3" id="KW-1185">Reference proteome</keyword>
<dbReference type="EMBL" id="CM000643">
    <property type="protein sequence ID" value="EED91457.1"/>
    <property type="molecule type" value="Genomic_DNA"/>
</dbReference>
<dbReference type="HOGENOM" id="CLU_1357085_0_0_1"/>
<dbReference type="InterPro" id="IPR053733">
    <property type="entry name" value="Heme_Transport_Util_sf"/>
</dbReference>
<keyword evidence="1" id="KW-0732">Signal</keyword>
<gene>
    <name evidence="2" type="ORF">THAPSDRAFT_5971</name>
</gene>
<dbReference type="GeneID" id="7451148"/>
<protein>
    <submittedName>
        <fullName evidence="2">Uncharacterized protein</fullName>
    </submittedName>
</protein>
<dbReference type="PaxDb" id="35128-Thaps5971"/>
<evidence type="ECO:0000313" key="2">
    <source>
        <dbReference type="EMBL" id="EED91457.1"/>
    </source>
</evidence>
<dbReference type="Proteomes" id="UP000001449">
    <property type="component" value="Chromosome 6"/>
</dbReference>
<accession>B8C571</accession>
<reference evidence="2 3" key="1">
    <citation type="journal article" date="2004" name="Science">
        <title>The genome of the diatom Thalassiosira pseudonana: ecology, evolution, and metabolism.</title>
        <authorList>
            <person name="Armbrust E.V."/>
            <person name="Berges J.A."/>
            <person name="Bowler C."/>
            <person name="Green B.R."/>
            <person name="Martinez D."/>
            <person name="Putnam N.H."/>
            <person name="Zhou S."/>
            <person name="Allen A.E."/>
            <person name="Apt K.E."/>
            <person name="Bechner M."/>
            <person name="Brzezinski M.A."/>
            <person name="Chaal B.K."/>
            <person name="Chiovitti A."/>
            <person name="Davis A.K."/>
            <person name="Demarest M.S."/>
            <person name="Detter J.C."/>
            <person name="Glavina T."/>
            <person name="Goodstein D."/>
            <person name="Hadi M.Z."/>
            <person name="Hellsten U."/>
            <person name="Hildebrand M."/>
            <person name="Jenkins B.D."/>
            <person name="Jurka J."/>
            <person name="Kapitonov V.V."/>
            <person name="Kroger N."/>
            <person name="Lau W.W."/>
            <person name="Lane T.W."/>
            <person name="Larimer F.W."/>
            <person name="Lippmeier J.C."/>
            <person name="Lucas S."/>
            <person name="Medina M."/>
            <person name="Montsant A."/>
            <person name="Obornik M."/>
            <person name="Parker M.S."/>
            <person name="Palenik B."/>
            <person name="Pazour G.J."/>
            <person name="Richardson P.M."/>
            <person name="Rynearson T.A."/>
            <person name="Saito M.A."/>
            <person name="Schwartz D.C."/>
            <person name="Thamatrakoln K."/>
            <person name="Valentin K."/>
            <person name="Vardi A."/>
            <person name="Wilkerson F.P."/>
            <person name="Rokhsar D.S."/>
        </authorList>
    </citation>
    <scope>NUCLEOTIDE SEQUENCE [LARGE SCALE GENOMIC DNA]</scope>
    <source>
        <strain evidence="2 3">CCMP1335</strain>
    </source>
</reference>
<feature type="signal peptide" evidence="1">
    <location>
        <begin position="1"/>
        <end position="17"/>
    </location>
</feature>
<dbReference type="AlphaFoldDB" id="B8C571"/>